<dbReference type="Proteomes" id="UP000002051">
    <property type="component" value="Chromosome 5"/>
</dbReference>
<organism evidence="2 4">
    <name type="scientific">Medicago truncatula</name>
    <name type="common">Barrel medic</name>
    <name type="synonym">Medicago tribuloides</name>
    <dbReference type="NCBI Taxonomy" id="3880"/>
    <lineage>
        <taxon>Eukaryota</taxon>
        <taxon>Viridiplantae</taxon>
        <taxon>Streptophyta</taxon>
        <taxon>Embryophyta</taxon>
        <taxon>Tracheophyta</taxon>
        <taxon>Spermatophyta</taxon>
        <taxon>Magnoliopsida</taxon>
        <taxon>eudicotyledons</taxon>
        <taxon>Gunneridae</taxon>
        <taxon>Pentapetalae</taxon>
        <taxon>rosids</taxon>
        <taxon>fabids</taxon>
        <taxon>Fabales</taxon>
        <taxon>Fabaceae</taxon>
        <taxon>Papilionoideae</taxon>
        <taxon>50 kb inversion clade</taxon>
        <taxon>NPAAA clade</taxon>
        <taxon>Hologalegina</taxon>
        <taxon>IRL clade</taxon>
        <taxon>Trifolieae</taxon>
        <taxon>Medicago</taxon>
    </lineage>
</organism>
<keyword evidence="4" id="KW-1185">Reference proteome</keyword>
<dbReference type="AlphaFoldDB" id="A0A072UD82"/>
<keyword evidence="1 2" id="KW-0812">Transmembrane</keyword>
<proteinExistence type="predicted"/>
<reference evidence="2 4" key="1">
    <citation type="journal article" date="2011" name="Nature">
        <title>The Medicago genome provides insight into the evolution of rhizobial symbioses.</title>
        <authorList>
            <person name="Young N.D."/>
            <person name="Debelle F."/>
            <person name="Oldroyd G.E."/>
            <person name="Geurts R."/>
            <person name="Cannon S.B."/>
            <person name="Udvardi M.K."/>
            <person name="Benedito V.A."/>
            <person name="Mayer K.F."/>
            <person name="Gouzy J."/>
            <person name="Schoof H."/>
            <person name="Van de Peer Y."/>
            <person name="Proost S."/>
            <person name="Cook D.R."/>
            <person name="Meyers B.C."/>
            <person name="Spannagl M."/>
            <person name="Cheung F."/>
            <person name="De Mita S."/>
            <person name="Krishnakumar V."/>
            <person name="Gundlach H."/>
            <person name="Zhou S."/>
            <person name="Mudge J."/>
            <person name="Bharti A.K."/>
            <person name="Murray J.D."/>
            <person name="Naoumkina M.A."/>
            <person name="Rosen B."/>
            <person name="Silverstein K.A."/>
            <person name="Tang H."/>
            <person name="Rombauts S."/>
            <person name="Zhao P.X."/>
            <person name="Zhou P."/>
            <person name="Barbe V."/>
            <person name="Bardou P."/>
            <person name="Bechner M."/>
            <person name="Bellec A."/>
            <person name="Berger A."/>
            <person name="Berges H."/>
            <person name="Bidwell S."/>
            <person name="Bisseling T."/>
            <person name="Choisne N."/>
            <person name="Couloux A."/>
            <person name="Denny R."/>
            <person name="Deshpande S."/>
            <person name="Dai X."/>
            <person name="Doyle J.J."/>
            <person name="Dudez A.M."/>
            <person name="Farmer A.D."/>
            <person name="Fouteau S."/>
            <person name="Franken C."/>
            <person name="Gibelin C."/>
            <person name="Gish J."/>
            <person name="Goldstein S."/>
            <person name="Gonzalez A.J."/>
            <person name="Green P.J."/>
            <person name="Hallab A."/>
            <person name="Hartog M."/>
            <person name="Hua A."/>
            <person name="Humphray S.J."/>
            <person name="Jeong D.H."/>
            <person name="Jing Y."/>
            <person name="Jocker A."/>
            <person name="Kenton S.M."/>
            <person name="Kim D.J."/>
            <person name="Klee K."/>
            <person name="Lai H."/>
            <person name="Lang C."/>
            <person name="Lin S."/>
            <person name="Macmil S.L."/>
            <person name="Magdelenat G."/>
            <person name="Matthews L."/>
            <person name="McCorrison J."/>
            <person name="Monaghan E.L."/>
            <person name="Mun J.H."/>
            <person name="Najar F.Z."/>
            <person name="Nicholson C."/>
            <person name="Noirot C."/>
            <person name="O'Bleness M."/>
            <person name="Paule C.R."/>
            <person name="Poulain J."/>
            <person name="Prion F."/>
            <person name="Qin B."/>
            <person name="Qu C."/>
            <person name="Retzel E.F."/>
            <person name="Riddle C."/>
            <person name="Sallet E."/>
            <person name="Samain S."/>
            <person name="Samson N."/>
            <person name="Sanders I."/>
            <person name="Saurat O."/>
            <person name="Scarpelli C."/>
            <person name="Schiex T."/>
            <person name="Segurens B."/>
            <person name="Severin A.J."/>
            <person name="Sherrier D.J."/>
            <person name="Shi R."/>
            <person name="Sims S."/>
            <person name="Singer S.R."/>
            <person name="Sinharoy S."/>
            <person name="Sterck L."/>
            <person name="Viollet A."/>
            <person name="Wang B.B."/>
            <person name="Wang K."/>
            <person name="Wang M."/>
            <person name="Wang X."/>
            <person name="Warfsmann J."/>
            <person name="Weissenbach J."/>
            <person name="White D.D."/>
            <person name="White J.D."/>
            <person name="Wiley G.B."/>
            <person name="Wincker P."/>
            <person name="Xing Y."/>
            <person name="Yang L."/>
            <person name="Yao Z."/>
            <person name="Ying F."/>
            <person name="Zhai J."/>
            <person name="Zhou L."/>
            <person name="Zuber A."/>
            <person name="Denarie J."/>
            <person name="Dixon R.A."/>
            <person name="May G.D."/>
            <person name="Schwartz D.C."/>
            <person name="Rogers J."/>
            <person name="Quetier F."/>
            <person name="Town C.D."/>
            <person name="Roe B.A."/>
        </authorList>
    </citation>
    <scope>NUCLEOTIDE SEQUENCE [LARGE SCALE GENOMIC DNA]</scope>
    <source>
        <strain evidence="2">A17</strain>
        <strain evidence="3 4">cv. Jemalong A17</strain>
    </source>
</reference>
<accession>A0A072UD82</accession>
<evidence type="ECO:0000313" key="2">
    <source>
        <dbReference type="EMBL" id="KEH27371.1"/>
    </source>
</evidence>
<dbReference type="EMBL" id="CM001221">
    <property type="protein sequence ID" value="KEH27371.1"/>
    <property type="molecule type" value="Genomic_DNA"/>
</dbReference>
<sequence length="136" mass="16073">MSYLAVYFFFLLSYTHMYYLFYRGRRVSSWWHILMSIIRGVGTGMSNWFDYNFVRVVDDGTTTYFRCDSWLEGGMLCHRFRGLFNLAENIRCQLLIYVLWVGVLGVELGCGDKVCLRGKRSRWRSVVSCRIKFLPG</sequence>
<protein>
    <submittedName>
        <fullName evidence="2">Transmembrane protein, putative</fullName>
    </submittedName>
</protein>
<feature type="transmembrane region" description="Helical" evidence="1">
    <location>
        <begin position="29"/>
        <end position="49"/>
    </location>
</feature>
<evidence type="ECO:0000313" key="3">
    <source>
        <dbReference type="EnsemblPlants" id="KEH27371"/>
    </source>
</evidence>
<keyword evidence="1" id="KW-1133">Transmembrane helix</keyword>
<reference evidence="2 4" key="2">
    <citation type="journal article" date="2014" name="BMC Genomics">
        <title>An improved genome release (version Mt4.0) for the model legume Medicago truncatula.</title>
        <authorList>
            <person name="Tang H."/>
            <person name="Krishnakumar V."/>
            <person name="Bidwell S."/>
            <person name="Rosen B."/>
            <person name="Chan A."/>
            <person name="Zhou S."/>
            <person name="Gentzbittel L."/>
            <person name="Childs K.L."/>
            <person name="Yandell M."/>
            <person name="Gundlach H."/>
            <person name="Mayer K.F."/>
            <person name="Schwartz D.C."/>
            <person name="Town C.D."/>
        </authorList>
    </citation>
    <scope>GENOME REANNOTATION</scope>
    <source>
        <strain evidence="2">A17</strain>
        <strain evidence="3 4">cv. Jemalong A17</strain>
    </source>
</reference>
<reference evidence="3" key="3">
    <citation type="submission" date="2015-04" db="UniProtKB">
        <authorList>
            <consortium name="EnsemblPlants"/>
        </authorList>
    </citation>
    <scope>IDENTIFICATION</scope>
    <source>
        <strain evidence="3">cv. Jemalong A17</strain>
    </source>
</reference>
<evidence type="ECO:0000256" key="1">
    <source>
        <dbReference type="SAM" id="Phobius"/>
    </source>
</evidence>
<gene>
    <name evidence="2" type="ordered locus">MTR_5g007635</name>
</gene>
<dbReference type="HOGENOM" id="CLU_1878503_0_0_1"/>
<name>A0A072UD82_MEDTR</name>
<evidence type="ECO:0000313" key="4">
    <source>
        <dbReference type="Proteomes" id="UP000002051"/>
    </source>
</evidence>
<dbReference type="EnsemblPlants" id="KEH27371">
    <property type="protein sequence ID" value="KEH27371"/>
    <property type="gene ID" value="MTR_5g007635"/>
</dbReference>
<feature type="transmembrane region" description="Helical" evidence="1">
    <location>
        <begin position="6"/>
        <end position="22"/>
    </location>
</feature>
<feature type="transmembrane region" description="Helical" evidence="1">
    <location>
        <begin position="94"/>
        <end position="116"/>
    </location>
</feature>
<keyword evidence="1" id="KW-0472">Membrane</keyword>